<keyword evidence="1" id="KW-0418">Kinase</keyword>
<protein>
    <submittedName>
        <fullName evidence="1">Hpr(Ser) kinase/phosphatase</fullName>
    </submittedName>
</protein>
<keyword evidence="1" id="KW-0808">Transferase</keyword>
<proteinExistence type="predicted"/>
<keyword evidence="2" id="KW-1185">Reference proteome</keyword>
<dbReference type="RefSeq" id="WP_133495948.1">
    <property type="nucleotide sequence ID" value="NZ_BMLU01000008.1"/>
</dbReference>
<sequence length="287" mass="31387">MRYRTLLKIGPVGFRIGSDWRAPIAALDDLYRDYPRPDSDIADFTVRLFAARWWRRFLRPSVMIGGDYTIPDAAPLPLSMGLLAAEMGMNLQMALGHRRYLLVHASAVERDGRALLMTGMSGAGKSTLAALLTARGWRLMGDEFALIDPETGLVHAFPRLISLKNRAIDEVHSALPGGRVGPMLADTPKGDLRHLVPDARAIEAMMRPATPALLLFPAFGHALAERPVGRAETFVRLTQASTNFVLLGESGFTALSHLVNSVPVRAIDYPDTPGAIALVDRLWETLA</sequence>
<dbReference type="InterPro" id="IPR027600">
    <property type="entry name" value="HprK-rel_A"/>
</dbReference>
<evidence type="ECO:0000313" key="1">
    <source>
        <dbReference type="EMBL" id="TDN81083.1"/>
    </source>
</evidence>
<evidence type="ECO:0000313" key="2">
    <source>
        <dbReference type="Proteomes" id="UP000295493"/>
    </source>
</evidence>
<accession>A0A4R6FI94</accession>
<dbReference type="Proteomes" id="UP000295493">
    <property type="component" value="Unassembled WGS sequence"/>
</dbReference>
<organism evidence="1 2">
    <name type="scientific">Stakelama pacifica</name>
    <dbReference type="NCBI Taxonomy" id="517720"/>
    <lineage>
        <taxon>Bacteria</taxon>
        <taxon>Pseudomonadati</taxon>
        <taxon>Pseudomonadota</taxon>
        <taxon>Alphaproteobacteria</taxon>
        <taxon>Sphingomonadales</taxon>
        <taxon>Sphingomonadaceae</taxon>
        <taxon>Stakelama</taxon>
    </lineage>
</organism>
<dbReference type="AlphaFoldDB" id="A0A4R6FI94"/>
<reference evidence="1 2" key="1">
    <citation type="submission" date="2019-03" db="EMBL/GenBank/DDBJ databases">
        <title>Genomic Encyclopedia of Type Strains, Phase IV (KMG-IV): sequencing the most valuable type-strain genomes for metagenomic binning, comparative biology and taxonomic classification.</title>
        <authorList>
            <person name="Goeker M."/>
        </authorList>
    </citation>
    <scope>NUCLEOTIDE SEQUENCE [LARGE SCALE GENOMIC DNA]</scope>
    <source>
        <strain evidence="1 2">DSM 25059</strain>
    </source>
</reference>
<comment type="caution">
    <text evidence="1">The sequence shown here is derived from an EMBL/GenBank/DDBJ whole genome shotgun (WGS) entry which is preliminary data.</text>
</comment>
<dbReference type="OrthoDB" id="4544211at2"/>
<dbReference type="NCBIfam" id="TIGR04352">
    <property type="entry name" value="HprK_rel_A"/>
    <property type="match status" value="1"/>
</dbReference>
<dbReference type="InterPro" id="IPR027417">
    <property type="entry name" value="P-loop_NTPase"/>
</dbReference>
<dbReference type="EMBL" id="SNWD01000008">
    <property type="protein sequence ID" value="TDN81083.1"/>
    <property type="molecule type" value="Genomic_DNA"/>
</dbReference>
<dbReference type="GO" id="GO:0016301">
    <property type="term" value="F:kinase activity"/>
    <property type="evidence" value="ECO:0007669"/>
    <property type="project" value="UniProtKB-KW"/>
</dbReference>
<name>A0A4R6FI94_9SPHN</name>
<dbReference type="Gene3D" id="3.40.50.300">
    <property type="entry name" value="P-loop containing nucleotide triphosphate hydrolases"/>
    <property type="match status" value="1"/>
</dbReference>
<gene>
    <name evidence="1" type="ORF">EV664_10824</name>
</gene>
<dbReference type="SUPFAM" id="SSF53795">
    <property type="entry name" value="PEP carboxykinase-like"/>
    <property type="match status" value="1"/>
</dbReference>